<evidence type="ECO:0000256" key="11">
    <source>
        <dbReference type="PROSITE-ProRule" id="PRU01198"/>
    </source>
</evidence>
<dbReference type="InterPro" id="IPR013116">
    <property type="entry name" value="KARI_N"/>
</dbReference>
<comment type="pathway">
    <text evidence="3">Amino-acid biosynthesis; L-isoleucine biosynthesis; L-isoleucine from 2-oxobutanoate: step 2/4.</text>
</comment>
<proteinExistence type="inferred from homology"/>
<keyword evidence="7 11" id="KW-0460">Magnesium</keyword>
<dbReference type="InterPro" id="IPR013328">
    <property type="entry name" value="6PGD_dom2"/>
</dbReference>
<accession>A0A1G9LVD7</accession>
<comment type="cofactor">
    <cofactor evidence="1">
        <name>Mg(2+)</name>
        <dbReference type="ChEBI" id="CHEBI:18420"/>
    </cofactor>
</comment>
<dbReference type="GO" id="GO:0009099">
    <property type="term" value="P:L-valine biosynthetic process"/>
    <property type="evidence" value="ECO:0007669"/>
    <property type="project" value="UniProtKB-UniRule"/>
</dbReference>
<dbReference type="Proteomes" id="UP000198510">
    <property type="component" value="Unassembled WGS sequence"/>
</dbReference>
<name>A0A1G9LVD7_9BACT</name>
<dbReference type="PANTHER" id="PTHR21371">
    <property type="entry name" value="KETOL-ACID REDUCTOISOMERASE, MITOCHONDRIAL"/>
    <property type="match status" value="1"/>
</dbReference>
<dbReference type="STRING" id="1075417.SAMN05421823_107179"/>
<dbReference type="NCBIfam" id="TIGR00465">
    <property type="entry name" value="ilvC"/>
    <property type="match status" value="1"/>
</dbReference>
<feature type="binding site" evidence="11">
    <location>
        <position position="248"/>
    </location>
    <ligand>
        <name>Mg(2+)</name>
        <dbReference type="ChEBI" id="CHEBI:18420"/>
        <label>2</label>
    </ligand>
</feature>
<protein>
    <recommendedName>
        <fullName evidence="10">Ketol-acid reductoisomerase</fullName>
        <ecNumber evidence="10">1.1.1.86</ecNumber>
    </recommendedName>
</protein>
<dbReference type="InterPro" id="IPR036291">
    <property type="entry name" value="NAD(P)-bd_dom_sf"/>
</dbReference>
<dbReference type="EMBL" id="FNFO01000007">
    <property type="protein sequence ID" value="SDL65916.1"/>
    <property type="molecule type" value="Genomic_DNA"/>
</dbReference>
<evidence type="ECO:0000256" key="9">
    <source>
        <dbReference type="ARBA" id="ARBA00023304"/>
    </source>
</evidence>
<evidence type="ECO:0000256" key="3">
    <source>
        <dbReference type="ARBA" id="ARBA00004885"/>
    </source>
</evidence>
<organism evidence="14 15">
    <name type="scientific">Catalinimonas alkaloidigena</name>
    <dbReference type="NCBI Taxonomy" id="1075417"/>
    <lineage>
        <taxon>Bacteria</taxon>
        <taxon>Pseudomonadati</taxon>
        <taxon>Bacteroidota</taxon>
        <taxon>Cytophagia</taxon>
        <taxon>Cytophagales</taxon>
        <taxon>Catalimonadaceae</taxon>
        <taxon>Catalinimonas</taxon>
    </lineage>
</organism>
<dbReference type="PROSITE" id="PS51850">
    <property type="entry name" value="KARI_N"/>
    <property type="match status" value="1"/>
</dbReference>
<sequence length="355" mass="39557">MAKLKFGNVEEEVVTREEFPLEKAVEVLKDETIAILGYGVQGPGQALNLKDNGFNVIVGQRKDSKTWEKAVADGWVPGKDLFELEEACERGTILQYLLSDAGQIALWPTVKKHLTAGKALYFSHGFGVTFNEQTGIVPPKDVDVILVAPKGSGTSLRRLFLEGKGLNSSYAIYQDATGRAYERVVALGIGVGSGYLFQTDFKKEVYSDLTGERGILMGALAGMFEAQYQVLRENGHSPSEAFNETVEELTQSLMPLVAENGMDWMYANCSTTAQRGALDWRHRFRDAALPVFKQLYESVSSGNEARITIEANRQSDYRVKLEEELKEMRESELWQAGATVRQLRPERQPQEDTVN</sequence>
<dbReference type="GO" id="GO:0004455">
    <property type="term" value="F:ketol-acid reductoisomerase activity"/>
    <property type="evidence" value="ECO:0007669"/>
    <property type="project" value="UniProtKB-UniRule"/>
</dbReference>
<comment type="similarity">
    <text evidence="4 11">Belongs to the ketol-acid reductoisomerase family.</text>
</comment>
<dbReference type="Gene3D" id="3.40.50.720">
    <property type="entry name" value="NAD(P)-binding Rossmann-like Domain"/>
    <property type="match status" value="1"/>
</dbReference>
<evidence type="ECO:0000259" key="13">
    <source>
        <dbReference type="PROSITE" id="PS51851"/>
    </source>
</evidence>
<dbReference type="UniPathway" id="UPA00049">
    <property type="reaction ID" value="UER00060"/>
</dbReference>
<gene>
    <name evidence="14" type="ORF">SAMN05421823_107179</name>
</gene>
<dbReference type="UniPathway" id="UPA00047">
    <property type="reaction ID" value="UER00056"/>
</dbReference>
<feature type="binding site" evidence="11">
    <location>
        <position position="208"/>
    </location>
    <ligand>
        <name>Mg(2+)</name>
        <dbReference type="ChEBI" id="CHEBI:18420"/>
        <label>2</label>
    </ligand>
</feature>
<evidence type="ECO:0000256" key="6">
    <source>
        <dbReference type="ARBA" id="ARBA00022723"/>
    </source>
</evidence>
<dbReference type="SUPFAM" id="SSF48179">
    <property type="entry name" value="6-phosphogluconate dehydrogenase C-terminal domain-like"/>
    <property type="match status" value="1"/>
</dbReference>
<dbReference type="PROSITE" id="PS51851">
    <property type="entry name" value="KARI_C"/>
    <property type="match status" value="1"/>
</dbReference>
<evidence type="ECO:0000256" key="8">
    <source>
        <dbReference type="ARBA" id="ARBA00023002"/>
    </source>
</evidence>
<evidence type="ECO:0000313" key="15">
    <source>
        <dbReference type="Proteomes" id="UP000198510"/>
    </source>
</evidence>
<feature type="binding site" evidence="11">
    <location>
        <position position="244"/>
    </location>
    <ligand>
        <name>Mg(2+)</name>
        <dbReference type="ChEBI" id="CHEBI:18420"/>
        <label>2</label>
    </ligand>
</feature>
<feature type="binding site" evidence="11">
    <location>
        <position position="208"/>
    </location>
    <ligand>
        <name>Mg(2+)</name>
        <dbReference type="ChEBI" id="CHEBI:18420"/>
        <label>1</label>
    </ligand>
</feature>
<dbReference type="PANTHER" id="PTHR21371:SF1">
    <property type="entry name" value="KETOL-ACID REDUCTOISOMERASE, MITOCHONDRIAL"/>
    <property type="match status" value="1"/>
</dbReference>
<evidence type="ECO:0000256" key="4">
    <source>
        <dbReference type="ARBA" id="ARBA00010318"/>
    </source>
</evidence>
<feature type="domain" description="KARI C-terminal knotted" evidence="13">
    <location>
        <begin position="200"/>
        <end position="347"/>
    </location>
</feature>
<dbReference type="AlphaFoldDB" id="A0A1G9LVD7"/>
<dbReference type="RefSeq" id="WP_089684538.1">
    <property type="nucleotide sequence ID" value="NZ_FNFO01000007.1"/>
</dbReference>
<feature type="domain" description="KARI N-terminal Rossmann" evidence="12">
    <location>
        <begin position="9"/>
        <end position="199"/>
    </location>
</feature>
<keyword evidence="14" id="KW-0413">Isomerase</keyword>
<evidence type="ECO:0000256" key="1">
    <source>
        <dbReference type="ARBA" id="ARBA00001946"/>
    </source>
</evidence>
<dbReference type="OrthoDB" id="9804088at2"/>
<dbReference type="EC" id="1.1.1.86" evidence="10"/>
<keyword evidence="15" id="KW-1185">Reference proteome</keyword>
<evidence type="ECO:0000256" key="10">
    <source>
        <dbReference type="NCBIfam" id="TIGR00465"/>
    </source>
</evidence>
<feature type="binding site" evidence="11">
    <location>
        <position position="212"/>
    </location>
    <ligand>
        <name>Mg(2+)</name>
        <dbReference type="ChEBI" id="CHEBI:18420"/>
        <label>1</label>
    </ligand>
</feature>
<evidence type="ECO:0000256" key="2">
    <source>
        <dbReference type="ARBA" id="ARBA00004864"/>
    </source>
</evidence>
<dbReference type="Pfam" id="PF07991">
    <property type="entry name" value="KARI_N"/>
    <property type="match status" value="1"/>
</dbReference>
<dbReference type="GO" id="GO:0016853">
    <property type="term" value="F:isomerase activity"/>
    <property type="evidence" value="ECO:0007669"/>
    <property type="project" value="UniProtKB-KW"/>
</dbReference>
<keyword evidence="8 11" id="KW-0560">Oxidoreductase</keyword>
<dbReference type="Gene3D" id="1.10.1040.10">
    <property type="entry name" value="N-(1-d-carboxylethyl)-l-norvaline Dehydrogenase, domain 2"/>
    <property type="match status" value="3"/>
</dbReference>
<keyword evidence="5 11" id="KW-0028">Amino-acid biosynthesis</keyword>
<dbReference type="GO" id="GO:0009097">
    <property type="term" value="P:isoleucine biosynthetic process"/>
    <property type="evidence" value="ECO:0007669"/>
    <property type="project" value="UniProtKB-UniRule"/>
</dbReference>
<dbReference type="FunFam" id="1.10.1040.10:FF:000003">
    <property type="entry name" value="Ketol-acid reductoisomerase, mitochondrial"/>
    <property type="match status" value="1"/>
</dbReference>
<dbReference type="Pfam" id="PF01450">
    <property type="entry name" value="KARI_C"/>
    <property type="match status" value="1"/>
</dbReference>
<dbReference type="GO" id="GO:0046872">
    <property type="term" value="F:metal ion binding"/>
    <property type="evidence" value="ECO:0007669"/>
    <property type="project" value="UniProtKB-UniRule"/>
</dbReference>
<dbReference type="InterPro" id="IPR013023">
    <property type="entry name" value="KARI"/>
</dbReference>
<dbReference type="SUPFAM" id="SSF51735">
    <property type="entry name" value="NAD(P)-binding Rossmann-fold domains"/>
    <property type="match status" value="1"/>
</dbReference>
<dbReference type="InterPro" id="IPR008927">
    <property type="entry name" value="6-PGluconate_DH-like_C_sf"/>
</dbReference>
<evidence type="ECO:0000313" key="14">
    <source>
        <dbReference type="EMBL" id="SDL65916.1"/>
    </source>
</evidence>
<comment type="pathway">
    <text evidence="2">Amino-acid biosynthesis; L-valine biosynthesis; L-valine from pyruvate: step 2/4.</text>
</comment>
<keyword evidence="9 11" id="KW-0100">Branched-chain amino acid biosynthesis</keyword>
<evidence type="ECO:0000256" key="5">
    <source>
        <dbReference type="ARBA" id="ARBA00022605"/>
    </source>
</evidence>
<evidence type="ECO:0000259" key="12">
    <source>
        <dbReference type="PROSITE" id="PS51850"/>
    </source>
</evidence>
<evidence type="ECO:0000256" key="7">
    <source>
        <dbReference type="ARBA" id="ARBA00022842"/>
    </source>
</evidence>
<dbReference type="InterPro" id="IPR000506">
    <property type="entry name" value="KARI_C"/>
</dbReference>
<keyword evidence="6 11" id="KW-0479">Metal-binding</keyword>
<feature type="binding site" evidence="11">
    <location>
        <position position="270"/>
    </location>
    <ligand>
        <name>substrate</name>
    </ligand>
</feature>
<reference evidence="14 15" key="1">
    <citation type="submission" date="2016-10" db="EMBL/GenBank/DDBJ databases">
        <authorList>
            <person name="de Groot N.N."/>
        </authorList>
    </citation>
    <scope>NUCLEOTIDE SEQUENCE [LARGE SCALE GENOMIC DNA]</scope>
    <source>
        <strain evidence="14 15">DSM 25186</strain>
    </source>
</reference>